<comment type="caution">
    <text evidence="2">The sequence shown here is derived from an EMBL/GenBank/DDBJ whole genome shotgun (WGS) entry which is preliminary data.</text>
</comment>
<keyword evidence="3" id="KW-1185">Reference proteome</keyword>
<dbReference type="AlphaFoldDB" id="A0AAN8DRI5"/>
<evidence type="ECO:0000256" key="1">
    <source>
        <dbReference type="SAM" id="MobiDB-lite"/>
    </source>
</evidence>
<protein>
    <submittedName>
        <fullName evidence="2">Uncharacterized protein</fullName>
    </submittedName>
</protein>
<dbReference type="EMBL" id="JAURVH010001518">
    <property type="protein sequence ID" value="KAK5927272.1"/>
    <property type="molecule type" value="Genomic_DNA"/>
</dbReference>
<proteinExistence type="predicted"/>
<feature type="region of interest" description="Disordered" evidence="1">
    <location>
        <begin position="15"/>
        <end position="38"/>
    </location>
</feature>
<evidence type="ECO:0000313" key="2">
    <source>
        <dbReference type="EMBL" id="KAK5927272.1"/>
    </source>
</evidence>
<accession>A0AAN8DRI5</accession>
<dbReference type="Proteomes" id="UP001331515">
    <property type="component" value="Unassembled WGS sequence"/>
</dbReference>
<gene>
    <name evidence="2" type="ORF">CgunFtcFv8_012448</name>
</gene>
<name>A0AAN8DRI5_CHAGU</name>
<feature type="compositionally biased region" description="Low complexity" evidence="1">
    <location>
        <begin position="15"/>
        <end position="30"/>
    </location>
</feature>
<reference evidence="2 3" key="1">
    <citation type="journal article" date="2023" name="Mol. Biol. Evol.">
        <title>Genomics of Secondarily Temperate Adaptation in the Only Non-Antarctic Icefish.</title>
        <authorList>
            <person name="Rivera-Colon A.G."/>
            <person name="Rayamajhi N."/>
            <person name="Minhas B.F."/>
            <person name="Madrigal G."/>
            <person name="Bilyk K.T."/>
            <person name="Yoon V."/>
            <person name="Hune M."/>
            <person name="Gregory S."/>
            <person name="Cheng C.H.C."/>
            <person name="Catchen J.M."/>
        </authorList>
    </citation>
    <scope>NUCLEOTIDE SEQUENCE [LARGE SCALE GENOMIC DNA]</scope>
    <source>
        <tissue evidence="2">White muscle</tissue>
    </source>
</reference>
<sequence>MLMRLQRVQLLLRGHSERSAPSSCSAASLSHQRRAPLTPSRLHTTTSLSKLIWVEPSRAVPSCELRLSRVVL</sequence>
<evidence type="ECO:0000313" key="3">
    <source>
        <dbReference type="Proteomes" id="UP001331515"/>
    </source>
</evidence>
<organism evidence="2 3">
    <name type="scientific">Champsocephalus gunnari</name>
    <name type="common">Mackerel icefish</name>
    <dbReference type="NCBI Taxonomy" id="52237"/>
    <lineage>
        <taxon>Eukaryota</taxon>
        <taxon>Metazoa</taxon>
        <taxon>Chordata</taxon>
        <taxon>Craniata</taxon>
        <taxon>Vertebrata</taxon>
        <taxon>Euteleostomi</taxon>
        <taxon>Actinopterygii</taxon>
        <taxon>Neopterygii</taxon>
        <taxon>Teleostei</taxon>
        <taxon>Neoteleostei</taxon>
        <taxon>Acanthomorphata</taxon>
        <taxon>Eupercaria</taxon>
        <taxon>Perciformes</taxon>
        <taxon>Notothenioidei</taxon>
        <taxon>Channichthyidae</taxon>
        <taxon>Champsocephalus</taxon>
    </lineage>
</organism>